<dbReference type="STRING" id="3476.A0A2P5CAJ7"/>
<keyword evidence="25" id="KW-1185">Reference proteome</keyword>
<feature type="binding site" evidence="19">
    <location>
        <position position="178"/>
    </location>
    <ligand>
        <name>ATP</name>
        <dbReference type="ChEBI" id="CHEBI:30616"/>
    </ligand>
</feature>
<evidence type="ECO:0000256" key="16">
    <source>
        <dbReference type="ARBA" id="ARBA00023180"/>
    </source>
</evidence>
<organism evidence="24 25">
    <name type="scientific">Parasponia andersonii</name>
    <name type="common">Sponia andersonii</name>
    <dbReference type="NCBI Taxonomy" id="3476"/>
    <lineage>
        <taxon>Eukaryota</taxon>
        <taxon>Viridiplantae</taxon>
        <taxon>Streptophyta</taxon>
        <taxon>Embryophyta</taxon>
        <taxon>Tracheophyta</taxon>
        <taxon>Spermatophyta</taxon>
        <taxon>Magnoliopsida</taxon>
        <taxon>eudicotyledons</taxon>
        <taxon>Gunneridae</taxon>
        <taxon>Pentapetalae</taxon>
        <taxon>rosids</taxon>
        <taxon>fabids</taxon>
        <taxon>Rosales</taxon>
        <taxon>Cannabaceae</taxon>
        <taxon>Parasponia</taxon>
    </lineage>
</organism>
<keyword evidence="16" id="KW-0325">Glycoprotein</keyword>
<keyword evidence="4 20" id="KW-0723">Serine/threonine-protein kinase</keyword>
<comment type="catalytic activity">
    <reaction evidence="18">
        <text>L-seryl-[protein] + ATP = O-phospho-L-seryl-[protein] + ADP + H(+)</text>
        <dbReference type="Rhea" id="RHEA:17989"/>
        <dbReference type="Rhea" id="RHEA-COMP:9863"/>
        <dbReference type="Rhea" id="RHEA-COMP:11604"/>
        <dbReference type="ChEBI" id="CHEBI:15378"/>
        <dbReference type="ChEBI" id="CHEBI:29999"/>
        <dbReference type="ChEBI" id="CHEBI:30616"/>
        <dbReference type="ChEBI" id="CHEBI:83421"/>
        <dbReference type="ChEBI" id="CHEBI:456216"/>
        <dbReference type="EC" id="2.7.11.1"/>
    </reaction>
</comment>
<evidence type="ECO:0000256" key="4">
    <source>
        <dbReference type="ARBA" id="ARBA00022527"/>
    </source>
</evidence>
<keyword evidence="7 22" id="KW-0812">Transmembrane</keyword>
<protein>
    <recommendedName>
        <fullName evidence="3">non-specific serine/threonine protein kinase</fullName>
        <ecNumber evidence="3">2.7.11.1</ecNumber>
    </recommendedName>
</protein>
<keyword evidence="6" id="KW-0808">Transferase</keyword>
<keyword evidence="13 22" id="KW-1133">Transmembrane helix</keyword>
<dbReference type="GO" id="GO:0005524">
    <property type="term" value="F:ATP binding"/>
    <property type="evidence" value="ECO:0007669"/>
    <property type="project" value="UniProtKB-UniRule"/>
</dbReference>
<evidence type="ECO:0000256" key="20">
    <source>
        <dbReference type="RuleBase" id="RU000304"/>
    </source>
</evidence>
<dbReference type="InterPro" id="IPR051824">
    <property type="entry name" value="LRR_Rcpt-Like_S/T_Kinase"/>
</dbReference>
<dbReference type="PROSITE" id="PS50011">
    <property type="entry name" value="PROTEIN_KINASE_DOM"/>
    <property type="match status" value="1"/>
</dbReference>
<feature type="domain" description="Protein kinase" evidence="23">
    <location>
        <begin position="150"/>
        <end position="425"/>
    </location>
</feature>
<evidence type="ECO:0000256" key="3">
    <source>
        <dbReference type="ARBA" id="ARBA00012513"/>
    </source>
</evidence>
<evidence type="ECO:0000256" key="5">
    <source>
        <dbReference type="ARBA" id="ARBA00022614"/>
    </source>
</evidence>
<dbReference type="Gene3D" id="3.30.200.20">
    <property type="entry name" value="Phosphorylase Kinase, domain 1"/>
    <property type="match status" value="1"/>
</dbReference>
<gene>
    <name evidence="24" type="ORF">PanWU01x14_169550</name>
</gene>
<sequence>MSDINMFFGGMFFSVYFLLDFRDLSYNNLSGPVPRFPAKTFNIVGNPLICPTGSEAGCYGITLMPMSMNLNSSDTLPSGKPKRHKIALAFGLSLGCLCLIVLGFGAVLWWRHRRNQQSFFDVKDRHHEEISLGNLKRFQFRELQIATNNFSSKNILGKGGFGNVYKGTLHDGTLVAVKRLKDGSALGGEIQFQTEVEMISLAVHRNLLRLYGFCITPTERLLIYPYMSNGSVASRLKGKPVLDWSTRKRISLGAARGLLYLHEQCDPKIIHRDVKAANILLDDYCEAVVGDFGLAKLLDHQDSHVTTAVRGTVGHIAPEYLSTGQSSEKTDVFGFGILLLELITGQRALEFGKAANQKGAILDWVRKIHQEKKLEMLVDKDLKSNYDRVELEEMVQVALLCTQYLPGRRPKMSEVVRMLEGDGLVERWEASQRVESTKGKPHEFSSSDRYSDLTDDSSLLVQAMELSGPR</sequence>
<evidence type="ECO:0000256" key="1">
    <source>
        <dbReference type="ARBA" id="ARBA00004479"/>
    </source>
</evidence>
<dbReference type="InterPro" id="IPR017441">
    <property type="entry name" value="Protein_kinase_ATP_BS"/>
</dbReference>
<dbReference type="Proteomes" id="UP000237105">
    <property type="component" value="Unassembled WGS sequence"/>
</dbReference>
<dbReference type="GO" id="GO:0016020">
    <property type="term" value="C:membrane"/>
    <property type="evidence" value="ECO:0007669"/>
    <property type="project" value="UniProtKB-SubCell"/>
</dbReference>
<evidence type="ECO:0000256" key="22">
    <source>
        <dbReference type="SAM" id="Phobius"/>
    </source>
</evidence>
<dbReference type="FunFam" id="1.10.510.10:FF:000016">
    <property type="entry name" value="Somatic embryogenesis receptor-like kinase 1"/>
    <property type="match status" value="1"/>
</dbReference>
<dbReference type="FunFam" id="3.30.200.20:FF:000015">
    <property type="entry name" value="Somatic embryogenesis receptor kinase 1"/>
    <property type="match status" value="1"/>
</dbReference>
<evidence type="ECO:0000256" key="21">
    <source>
        <dbReference type="SAM" id="MobiDB-lite"/>
    </source>
</evidence>
<evidence type="ECO:0000256" key="6">
    <source>
        <dbReference type="ARBA" id="ARBA00022679"/>
    </source>
</evidence>
<comment type="caution">
    <text evidence="24">The sequence shown here is derived from an EMBL/GenBank/DDBJ whole genome shotgun (WGS) entry which is preliminary data.</text>
</comment>
<evidence type="ECO:0000256" key="15">
    <source>
        <dbReference type="ARBA" id="ARBA00023170"/>
    </source>
</evidence>
<feature type="transmembrane region" description="Helical" evidence="22">
    <location>
        <begin position="86"/>
        <end position="110"/>
    </location>
</feature>
<keyword evidence="10 19" id="KW-0547">Nucleotide-binding</keyword>
<feature type="region of interest" description="Disordered" evidence="21">
    <location>
        <begin position="432"/>
        <end position="452"/>
    </location>
</feature>
<keyword evidence="11 24" id="KW-0418">Kinase</keyword>
<dbReference type="PANTHER" id="PTHR48006:SF90">
    <property type="entry name" value="PROTEIN KINASE DOMAIN-CONTAINING PROTEIN"/>
    <property type="match status" value="1"/>
</dbReference>
<evidence type="ECO:0000313" key="25">
    <source>
        <dbReference type="Proteomes" id="UP000237105"/>
    </source>
</evidence>
<name>A0A2P5CAJ7_PARAD</name>
<comment type="catalytic activity">
    <reaction evidence="17">
        <text>L-threonyl-[protein] + ATP = O-phospho-L-threonyl-[protein] + ADP + H(+)</text>
        <dbReference type="Rhea" id="RHEA:46608"/>
        <dbReference type="Rhea" id="RHEA-COMP:11060"/>
        <dbReference type="Rhea" id="RHEA-COMP:11605"/>
        <dbReference type="ChEBI" id="CHEBI:15378"/>
        <dbReference type="ChEBI" id="CHEBI:30013"/>
        <dbReference type="ChEBI" id="CHEBI:30616"/>
        <dbReference type="ChEBI" id="CHEBI:61977"/>
        <dbReference type="ChEBI" id="CHEBI:456216"/>
        <dbReference type="EC" id="2.7.11.1"/>
    </reaction>
</comment>
<evidence type="ECO:0000256" key="19">
    <source>
        <dbReference type="PROSITE-ProRule" id="PRU10141"/>
    </source>
</evidence>
<accession>A0A2P5CAJ7</accession>
<dbReference type="EC" id="2.7.11.1" evidence="3"/>
<evidence type="ECO:0000313" key="24">
    <source>
        <dbReference type="EMBL" id="PON58024.1"/>
    </source>
</evidence>
<proteinExistence type="inferred from homology"/>
<dbReference type="GO" id="GO:0004674">
    <property type="term" value="F:protein serine/threonine kinase activity"/>
    <property type="evidence" value="ECO:0007669"/>
    <property type="project" value="UniProtKB-KW"/>
</dbReference>
<evidence type="ECO:0000256" key="9">
    <source>
        <dbReference type="ARBA" id="ARBA00022737"/>
    </source>
</evidence>
<keyword evidence="5" id="KW-0433">Leucine-rich repeat</keyword>
<comment type="subcellular location">
    <subcellularLocation>
        <location evidence="1">Membrane</location>
        <topology evidence="1">Single-pass type I membrane protein</topology>
    </subcellularLocation>
</comment>
<keyword evidence="8" id="KW-0732">Signal</keyword>
<keyword evidence="15" id="KW-0675">Receptor</keyword>
<dbReference type="InterPro" id="IPR000719">
    <property type="entry name" value="Prot_kinase_dom"/>
</dbReference>
<evidence type="ECO:0000256" key="2">
    <source>
        <dbReference type="ARBA" id="ARBA00008684"/>
    </source>
</evidence>
<keyword evidence="12 19" id="KW-0067">ATP-binding</keyword>
<dbReference type="PANTHER" id="PTHR48006">
    <property type="entry name" value="LEUCINE-RICH REPEAT-CONTAINING PROTEIN DDB_G0281931-RELATED"/>
    <property type="match status" value="1"/>
</dbReference>
<dbReference type="OrthoDB" id="749055at2759"/>
<evidence type="ECO:0000256" key="11">
    <source>
        <dbReference type="ARBA" id="ARBA00022777"/>
    </source>
</evidence>
<dbReference type="AlphaFoldDB" id="A0A2P5CAJ7"/>
<evidence type="ECO:0000256" key="7">
    <source>
        <dbReference type="ARBA" id="ARBA00022692"/>
    </source>
</evidence>
<evidence type="ECO:0000256" key="8">
    <source>
        <dbReference type="ARBA" id="ARBA00022729"/>
    </source>
</evidence>
<dbReference type="InterPro" id="IPR001245">
    <property type="entry name" value="Ser-Thr/Tyr_kinase_cat_dom"/>
</dbReference>
<dbReference type="InterPro" id="IPR011009">
    <property type="entry name" value="Kinase-like_dom_sf"/>
</dbReference>
<dbReference type="SMART" id="SM00220">
    <property type="entry name" value="S_TKc"/>
    <property type="match status" value="1"/>
</dbReference>
<evidence type="ECO:0000256" key="17">
    <source>
        <dbReference type="ARBA" id="ARBA00047899"/>
    </source>
</evidence>
<keyword evidence="14 22" id="KW-0472">Membrane</keyword>
<dbReference type="PROSITE" id="PS00107">
    <property type="entry name" value="PROTEIN_KINASE_ATP"/>
    <property type="match status" value="1"/>
</dbReference>
<evidence type="ECO:0000256" key="13">
    <source>
        <dbReference type="ARBA" id="ARBA00022989"/>
    </source>
</evidence>
<evidence type="ECO:0000256" key="18">
    <source>
        <dbReference type="ARBA" id="ARBA00048679"/>
    </source>
</evidence>
<dbReference type="InterPro" id="IPR008271">
    <property type="entry name" value="Ser/Thr_kinase_AS"/>
</dbReference>
<evidence type="ECO:0000259" key="23">
    <source>
        <dbReference type="PROSITE" id="PS50011"/>
    </source>
</evidence>
<evidence type="ECO:0000256" key="12">
    <source>
        <dbReference type="ARBA" id="ARBA00022840"/>
    </source>
</evidence>
<evidence type="ECO:0000256" key="10">
    <source>
        <dbReference type="ARBA" id="ARBA00022741"/>
    </source>
</evidence>
<evidence type="ECO:0000256" key="14">
    <source>
        <dbReference type="ARBA" id="ARBA00023136"/>
    </source>
</evidence>
<dbReference type="EMBL" id="JXTB01000153">
    <property type="protein sequence ID" value="PON58024.1"/>
    <property type="molecule type" value="Genomic_DNA"/>
</dbReference>
<keyword evidence="9" id="KW-0677">Repeat</keyword>
<feature type="transmembrane region" description="Helical" evidence="22">
    <location>
        <begin position="6"/>
        <end position="21"/>
    </location>
</feature>
<reference evidence="25" key="1">
    <citation type="submission" date="2016-06" db="EMBL/GenBank/DDBJ databases">
        <title>Parallel loss of symbiosis genes in relatives of nitrogen-fixing non-legume Parasponia.</title>
        <authorList>
            <person name="Van Velzen R."/>
            <person name="Holmer R."/>
            <person name="Bu F."/>
            <person name="Rutten L."/>
            <person name="Van Zeijl A."/>
            <person name="Liu W."/>
            <person name="Santuari L."/>
            <person name="Cao Q."/>
            <person name="Sharma T."/>
            <person name="Shen D."/>
            <person name="Roswanjaya Y."/>
            <person name="Wardhani T."/>
            <person name="Kalhor M.S."/>
            <person name="Jansen J."/>
            <person name="Van den Hoogen J."/>
            <person name="Gungor B."/>
            <person name="Hartog M."/>
            <person name="Hontelez J."/>
            <person name="Verver J."/>
            <person name="Yang W.-C."/>
            <person name="Schijlen E."/>
            <person name="Repin R."/>
            <person name="Schilthuizen M."/>
            <person name="Schranz E."/>
            <person name="Heidstra R."/>
            <person name="Miyata K."/>
            <person name="Fedorova E."/>
            <person name="Kohlen W."/>
            <person name="Bisseling T."/>
            <person name="Smit S."/>
            <person name="Geurts R."/>
        </authorList>
    </citation>
    <scope>NUCLEOTIDE SEQUENCE [LARGE SCALE GENOMIC DNA]</scope>
    <source>
        <strain evidence="25">cv. WU1-14</strain>
    </source>
</reference>
<dbReference type="SUPFAM" id="SSF56112">
    <property type="entry name" value="Protein kinase-like (PK-like)"/>
    <property type="match status" value="1"/>
</dbReference>
<dbReference type="Pfam" id="PF07714">
    <property type="entry name" value="PK_Tyr_Ser-Thr"/>
    <property type="match status" value="1"/>
</dbReference>
<comment type="similarity">
    <text evidence="2">Belongs to the protein kinase superfamily. Ser/Thr protein kinase family.</text>
</comment>
<dbReference type="Gene3D" id="1.10.510.10">
    <property type="entry name" value="Transferase(Phosphotransferase) domain 1"/>
    <property type="match status" value="1"/>
</dbReference>
<dbReference type="PROSITE" id="PS00108">
    <property type="entry name" value="PROTEIN_KINASE_ST"/>
    <property type="match status" value="1"/>
</dbReference>